<accession>A0AAW0MCK8</accession>
<keyword evidence="4 8" id="KW-1133">Transmembrane helix</keyword>
<keyword evidence="6 9" id="KW-0675">Receptor</keyword>
<dbReference type="InterPro" id="IPR046956">
    <property type="entry name" value="RLP23-like"/>
</dbReference>
<name>A0AAW0MCK8_QUESU</name>
<dbReference type="AlphaFoldDB" id="A0AAW0MCK8"/>
<evidence type="ECO:0000256" key="1">
    <source>
        <dbReference type="ARBA" id="ARBA00004479"/>
    </source>
</evidence>
<reference evidence="9" key="2">
    <citation type="journal article" date="2018" name="Sci. Data">
        <title>The draft genome sequence of cork oak.</title>
        <authorList>
            <person name="Ramos A.M."/>
            <person name="Usie A."/>
            <person name="Barbosa P."/>
            <person name="Barros P.M."/>
            <person name="Capote T."/>
            <person name="Chaves I."/>
            <person name="Simoes F."/>
            <person name="Abreu I."/>
            <person name="Carrasquinho I."/>
            <person name="Faro C."/>
            <person name="Guimaraes J.B."/>
            <person name="Mendonca D."/>
            <person name="Nobrega F."/>
            <person name="Rodrigues L."/>
            <person name="Saibo N.J.M."/>
            <person name="Varela M.C."/>
            <person name="Egas C."/>
            <person name="Matos J."/>
            <person name="Miguel C.M."/>
            <person name="Oliveira M.M."/>
            <person name="Ricardo C.P."/>
            <person name="Goncalves S."/>
        </authorList>
    </citation>
    <scope>NUCLEOTIDE SEQUENCE [LARGE SCALE GENOMIC DNA]</scope>
    <source>
        <strain evidence="9">HL8</strain>
    </source>
</reference>
<dbReference type="SUPFAM" id="SSF52058">
    <property type="entry name" value="L domain-like"/>
    <property type="match status" value="1"/>
</dbReference>
<dbReference type="EMBL" id="PKMF04000006">
    <property type="protein sequence ID" value="KAK7860451.1"/>
    <property type="molecule type" value="Genomic_DNA"/>
</dbReference>
<evidence type="ECO:0000256" key="4">
    <source>
        <dbReference type="ARBA" id="ARBA00022989"/>
    </source>
</evidence>
<evidence type="ECO:0000256" key="6">
    <source>
        <dbReference type="ARBA" id="ARBA00023170"/>
    </source>
</evidence>
<keyword evidence="2 8" id="KW-0812">Transmembrane</keyword>
<evidence type="ECO:0000256" key="5">
    <source>
        <dbReference type="ARBA" id="ARBA00023136"/>
    </source>
</evidence>
<dbReference type="GO" id="GO:0016020">
    <property type="term" value="C:membrane"/>
    <property type="evidence" value="ECO:0007669"/>
    <property type="project" value="UniProtKB-SubCell"/>
</dbReference>
<dbReference type="InterPro" id="IPR032675">
    <property type="entry name" value="LRR_dom_sf"/>
</dbReference>
<comment type="subcellular location">
    <subcellularLocation>
        <location evidence="1">Membrane</location>
        <topology evidence="1">Single-pass type I membrane protein</topology>
    </subcellularLocation>
</comment>
<dbReference type="PANTHER" id="PTHR48061">
    <property type="entry name" value="LEUCINE-RICH REPEAT RECEPTOR PROTEIN KINASE EMS1-LIKE-RELATED"/>
    <property type="match status" value="1"/>
</dbReference>
<evidence type="ECO:0000256" key="7">
    <source>
        <dbReference type="ARBA" id="ARBA00023180"/>
    </source>
</evidence>
<comment type="caution">
    <text evidence="9">The sequence shown here is derived from an EMBL/GenBank/DDBJ whole genome shotgun (WGS) entry which is preliminary data.</text>
</comment>
<feature type="transmembrane region" description="Helical" evidence="8">
    <location>
        <begin position="12"/>
        <end position="31"/>
    </location>
</feature>
<reference evidence="9" key="1">
    <citation type="submission" date="2017-12" db="EMBL/GenBank/DDBJ databases">
        <authorList>
            <person name="Barbosa P."/>
            <person name="Usie A."/>
            <person name="Ramos A.M."/>
        </authorList>
    </citation>
    <scope>NUCLEOTIDE SEQUENCE</scope>
    <source>
        <strain evidence="9">HL8</strain>
        <tissue evidence="9">Leaves</tissue>
    </source>
</reference>
<reference evidence="9" key="3">
    <citation type="submission" date="2023-07" db="EMBL/GenBank/DDBJ databases">
        <title>An improved reference 1 genome and first organelle genomes of Quercus suber.</title>
        <authorList>
            <consortium name="Genosuber Consortium"/>
            <person name="Usie A."/>
            <person name="Serra O."/>
            <person name="Barros P."/>
        </authorList>
    </citation>
    <scope>NUCLEOTIDE SEQUENCE</scope>
    <source>
        <strain evidence="9">HL8</strain>
        <tissue evidence="9">Leaves</tissue>
    </source>
</reference>
<dbReference type="InterPro" id="IPR001611">
    <property type="entry name" value="Leu-rich_rpt"/>
</dbReference>
<gene>
    <name evidence="9" type="primary">RLP47_2</name>
    <name evidence="9" type="ORF">CFP56_036694</name>
</gene>
<evidence type="ECO:0000256" key="2">
    <source>
        <dbReference type="ARBA" id="ARBA00022692"/>
    </source>
</evidence>
<keyword evidence="3" id="KW-0732">Signal</keyword>
<keyword evidence="7" id="KW-0325">Glycoprotein</keyword>
<dbReference type="Gene3D" id="3.80.10.10">
    <property type="entry name" value="Ribonuclease Inhibitor"/>
    <property type="match status" value="1"/>
</dbReference>
<evidence type="ECO:0000256" key="8">
    <source>
        <dbReference type="SAM" id="Phobius"/>
    </source>
</evidence>
<keyword evidence="5 8" id="KW-0472">Membrane</keyword>
<evidence type="ECO:0000313" key="9">
    <source>
        <dbReference type="EMBL" id="KAK7860451.1"/>
    </source>
</evidence>
<dbReference type="Pfam" id="PF00560">
    <property type="entry name" value="LRR_1"/>
    <property type="match status" value="1"/>
</dbReference>
<evidence type="ECO:0000256" key="3">
    <source>
        <dbReference type="ARBA" id="ARBA00022729"/>
    </source>
</evidence>
<protein>
    <submittedName>
        <fullName evidence="9">Receptor-like protein 47</fullName>
    </submittedName>
</protein>
<organism evidence="9">
    <name type="scientific">Quercus suber</name>
    <name type="common">Cork oak</name>
    <dbReference type="NCBI Taxonomy" id="58331"/>
    <lineage>
        <taxon>Eukaryota</taxon>
        <taxon>Viridiplantae</taxon>
        <taxon>Streptophyta</taxon>
        <taxon>Embryophyta</taxon>
        <taxon>Tracheophyta</taxon>
        <taxon>Spermatophyta</taxon>
        <taxon>Magnoliopsida</taxon>
        <taxon>eudicotyledons</taxon>
        <taxon>Gunneridae</taxon>
        <taxon>Pentapetalae</taxon>
        <taxon>rosids</taxon>
        <taxon>fabids</taxon>
        <taxon>Fagales</taxon>
        <taxon>Fagaceae</taxon>
        <taxon>Quercus</taxon>
    </lineage>
</organism>
<sequence>MASSSYCLKFVYLLSFLSTIHFVAVPSFSFVQTLCHSHERSYLLQFKESFAIINNNNDNTTLQKFQNLGLGSCNLSKFPDYLANQDELKWLHLGTNNIHGQVPEWFWNVSKENLEVIDLSENFLTSLGQYPITSVTSM</sequence>
<dbReference type="PANTHER" id="PTHR48061:SF12">
    <property type="entry name" value="DISEASE RESISTANCE LIKE PROTEIN"/>
    <property type="match status" value="1"/>
</dbReference>
<proteinExistence type="predicted"/>